<protein>
    <submittedName>
        <fullName evidence="1">Uncharacterized protein</fullName>
    </submittedName>
</protein>
<evidence type="ECO:0000313" key="1">
    <source>
        <dbReference type="EMBL" id="MBA0700358.1"/>
    </source>
</evidence>
<organism evidence="1 2">
    <name type="scientific">Gossypium aridum</name>
    <name type="common">American cotton</name>
    <name type="synonym">Erioxylum aridum</name>
    <dbReference type="NCBI Taxonomy" id="34290"/>
    <lineage>
        <taxon>Eukaryota</taxon>
        <taxon>Viridiplantae</taxon>
        <taxon>Streptophyta</taxon>
        <taxon>Embryophyta</taxon>
        <taxon>Tracheophyta</taxon>
        <taxon>Spermatophyta</taxon>
        <taxon>Magnoliopsida</taxon>
        <taxon>eudicotyledons</taxon>
        <taxon>Gunneridae</taxon>
        <taxon>Pentapetalae</taxon>
        <taxon>rosids</taxon>
        <taxon>malvids</taxon>
        <taxon>Malvales</taxon>
        <taxon>Malvaceae</taxon>
        <taxon>Malvoideae</taxon>
        <taxon>Gossypium</taxon>
    </lineage>
</organism>
<keyword evidence="2" id="KW-1185">Reference proteome</keyword>
<reference evidence="1 2" key="1">
    <citation type="journal article" date="2019" name="Genome Biol. Evol.">
        <title>Insights into the evolution of the New World diploid cottons (Gossypium, subgenus Houzingenia) based on genome sequencing.</title>
        <authorList>
            <person name="Grover C.E."/>
            <person name="Arick M.A. 2nd"/>
            <person name="Thrash A."/>
            <person name="Conover J.L."/>
            <person name="Sanders W.S."/>
            <person name="Peterson D.G."/>
            <person name="Frelichowski J.E."/>
            <person name="Scheffler J.A."/>
            <person name="Scheffler B.E."/>
            <person name="Wendel J.F."/>
        </authorList>
    </citation>
    <scope>NUCLEOTIDE SEQUENCE [LARGE SCALE GENOMIC DNA]</scope>
    <source>
        <strain evidence="1">185</strain>
        <tissue evidence="1">Leaf</tissue>
    </source>
</reference>
<dbReference type="EMBL" id="JABFAA010000211">
    <property type="protein sequence ID" value="MBA0700358.1"/>
    <property type="molecule type" value="Genomic_DNA"/>
</dbReference>
<accession>A0A7J8YL73</accession>
<gene>
    <name evidence="1" type="ORF">Goari_005550</name>
</gene>
<evidence type="ECO:0000313" key="2">
    <source>
        <dbReference type="Proteomes" id="UP000593577"/>
    </source>
</evidence>
<dbReference type="AlphaFoldDB" id="A0A7J8YL73"/>
<comment type="caution">
    <text evidence="1">The sequence shown here is derived from an EMBL/GenBank/DDBJ whole genome shotgun (WGS) entry which is preliminary data.</text>
</comment>
<name>A0A7J8YL73_GOSAI</name>
<proteinExistence type="predicted"/>
<sequence>MVRISCAIRERSGGGSHQEVPEFCGRIQ</sequence>
<dbReference type="Proteomes" id="UP000593577">
    <property type="component" value="Unassembled WGS sequence"/>
</dbReference>